<reference evidence="2" key="1">
    <citation type="journal article" date="2023" name="Nat. Plants">
        <title>Single-cell RNA sequencing provides a high-resolution roadmap for understanding the multicellular compartmentation of specialized metabolism.</title>
        <authorList>
            <person name="Sun S."/>
            <person name="Shen X."/>
            <person name="Li Y."/>
            <person name="Li Y."/>
            <person name="Wang S."/>
            <person name="Li R."/>
            <person name="Zhang H."/>
            <person name="Shen G."/>
            <person name="Guo B."/>
            <person name="Wei J."/>
            <person name="Xu J."/>
            <person name="St-Pierre B."/>
            <person name="Chen S."/>
            <person name="Sun C."/>
        </authorList>
    </citation>
    <scope>NUCLEOTIDE SEQUENCE [LARGE SCALE GENOMIC DNA]</scope>
</reference>
<evidence type="ECO:0000313" key="1">
    <source>
        <dbReference type="EMBL" id="KAI5647183.1"/>
    </source>
</evidence>
<protein>
    <submittedName>
        <fullName evidence="1">Uncharacterized protein</fullName>
    </submittedName>
</protein>
<organism evidence="1 2">
    <name type="scientific">Catharanthus roseus</name>
    <name type="common">Madagascar periwinkle</name>
    <name type="synonym">Vinca rosea</name>
    <dbReference type="NCBI Taxonomy" id="4058"/>
    <lineage>
        <taxon>Eukaryota</taxon>
        <taxon>Viridiplantae</taxon>
        <taxon>Streptophyta</taxon>
        <taxon>Embryophyta</taxon>
        <taxon>Tracheophyta</taxon>
        <taxon>Spermatophyta</taxon>
        <taxon>Magnoliopsida</taxon>
        <taxon>eudicotyledons</taxon>
        <taxon>Gunneridae</taxon>
        <taxon>Pentapetalae</taxon>
        <taxon>asterids</taxon>
        <taxon>lamiids</taxon>
        <taxon>Gentianales</taxon>
        <taxon>Apocynaceae</taxon>
        <taxon>Rauvolfioideae</taxon>
        <taxon>Vinceae</taxon>
        <taxon>Catharanthinae</taxon>
        <taxon>Catharanthus</taxon>
    </lineage>
</organism>
<evidence type="ECO:0000313" key="2">
    <source>
        <dbReference type="Proteomes" id="UP001060085"/>
    </source>
</evidence>
<dbReference type="EMBL" id="CM044708">
    <property type="protein sequence ID" value="KAI5647183.1"/>
    <property type="molecule type" value="Genomic_DNA"/>
</dbReference>
<accession>A0ACB9ZJH0</accession>
<dbReference type="Proteomes" id="UP001060085">
    <property type="component" value="Linkage Group LG08"/>
</dbReference>
<name>A0ACB9ZJH0_CATRO</name>
<proteinExistence type="predicted"/>
<sequence length="134" mass="16177">MKKYVRIKPNRLRKQNFMGANGMFTSIGRACFVMKKELKMYMEYDVGDLCNADWKLGQKQRCFARAHKLYNKPFLVHEAVWRLPDDQNVHWIWNHYKCKSFACLLRILVLLLLLKTSLNTRLYFNLSDYHEKLR</sequence>
<gene>
    <name evidence="1" type="ORF">M9H77_33188</name>
</gene>
<comment type="caution">
    <text evidence="1">The sequence shown here is derived from an EMBL/GenBank/DDBJ whole genome shotgun (WGS) entry which is preliminary data.</text>
</comment>
<keyword evidence="2" id="KW-1185">Reference proteome</keyword>